<evidence type="ECO:0000313" key="1">
    <source>
        <dbReference type="EMBL" id="QEL18682.1"/>
    </source>
</evidence>
<organism evidence="1 2">
    <name type="scientific">Limnoglobus roseus</name>
    <dbReference type="NCBI Taxonomy" id="2598579"/>
    <lineage>
        <taxon>Bacteria</taxon>
        <taxon>Pseudomonadati</taxon>
        <taxon>Planctomycetota</taxon>
        <taxon>Planctomycetia</taxon>
        <taxon>Gemmatales</taxon>
        <taxon>Gemmataceae</taxon>
        <taxon>Limnoglobus</taxon>
    </lineage>
</organism>
<sequence length="75" mass="8589">MKRRLIRLTTLGLVAGVGICLISEGREYARLCDVIREKEREEAVLDEMVALNRTEDDVRLIRHREDVLLVKAGGR</sequence>
<dbReference type="EMBL" id="CP042425">
    <property type="protein sequence ID" value="QEL18682.1"/>
    <property type="molecule type" value="Genomic_DNA"/>
</dbReference>
<dbReference type="RefSeq" id="WP_149113154.1">
    <property type="nucleotide sequence ID" value="NZ_CP042425.1"/>
</dbReference>
<evidence type="ECO:0000313" key="2">
    <source>
        <dbReference type="Proteomes" id="UP000324974"/>
    </source>
</evidence>
<reference evidence="2" key="1">
    <citation type="submission" date="2019-08" db="EMBL/GenBank/DDBJ databases">
        <title>Limnoglobus roseus gen. nov., sp. nov., a novel freshwater planctomycete with a giant genome from the family Gemmataceae.</title>
        <authorList>
            <person name="Kulichevskaya I.S."/>
            <person name="Naumoff D.G."/>
            <person name="Miroshnikov K."/>
            <person name="Ivanova A."/>
            <person name="Philippov D.A."/>
            <person name="Hakobyan A."/>
            <person name="Rijpstra I.C."/>
            <person name="Sinninghe Damste J.S."/>
            <person name="Liesack W."/>
            <person name="Dedysh S.N."/>
        </authorList>
    </citation>
    <scope>NUCLEOTIDE SEQUENCE [LARGE SCALE GENOMIC DNA]</scope>
    <source>
        <strain evidence="2">PX52</strain>
    </source>
</reference>
<accession>A0A5C1ALS1</accession>
<keyword evidence="2" id="KW-1185">Reference proteome</keyword>
<name>A0A5C1ALS1_9BACT</name>
<dbReference type="KEGG" id="lrs:PX52LOC_05717"/>
<dbReference type="AlphaFoldDB" id="A0A5C1ALS1"/>
<protein>
    <submittedName>
        <fullName evidence="1">Uncharacterized protein</fullName>
    </submittedName>
</protein>
<proteinExistence type="predicted"/>
<gene>
    <name evidence="1" type="ORF">PX52LOC_05717</name>
</gene>
<dbReference type="Proteomes" id="UP000324974">
    <property type="component" value="Chromosome"/>
</dbReference>